<sequence>MGESGESSFDLQNVEKLWELREIQLPANSVKPDNYSKSVKNQAPGSWSVEKLMKTYGSKPDMDCAKESDVTPAISGRSAYFVRRSASQRSLYFSEIQLVLACSSFVLLSSDLFRIVVTE</sequence>
<proteinExistence type="predicted"/>
<protein>
    <submittedName>
        <fullName evidence="2">NAC domain-containing protein</fullName>
    </submittedName>
</protein>
<reference evidence="2" key="2">
    <citation type="submission" date="2017-02" db="UniProtKB">
        <authorList>
            <consortium name="WormBaseParasite"/>
        </authorList>
    </citation>
    <scope>IDENTIFICATION</scope>
</reference>
<evidence type="ECO:0000313" key="1">
    <source>
        <dbReference type="Proteomes" id="UP000035642"/>
    </source>
</evidence>
<accession>A0A0K0DJZ9</accession>
<dbReference type="WBParaSite" id="ACAC_0001178601-mRNA-1">
    <property type="protein sequence ID" value="ACAC_0001178601-mRNA-1"/>
    <property type="gene ID" value="ACAC_0001178601"/>
</dbReference>
<name>A0A0K0DJZ9_ANGCA</name>
<evidence type="ECO:0000313" key="2">
    <source>
        <dbReference type="WBParaSite" id="ACAC_0001178601-mRNA-1"/>
    </source>
</evidence>
<organism evidence="1 2">
    <name type="scientific">Angiostrongylus cantonensis</name>
    <name type="common">Rat lungworm</name>
    <dbReference type="NCBI Taxonomy" id="6313"/>
    <lineage>
        <taxon>Eukaryota</taxon>
        <taxon>Metazoa</taxon>
        <taxon>Ecdysozoa</taxon>
        <taxon>Nematoda</taxon>
        <taxon>Chromadorea</taxon>
        <taxon>Rhabditida</taxon>
        <taxon>Rhabditina</taxon>
        <taxon>Rhabditomorpha</taxon>
        <taxon>Strongyloidea</taxon>
        <taxon>Metastrongylidae</taxon>
        <taxon>Angiostrongylus</taxon>
    </lineage>
</organism>
<dbReference type="AlphaFoldDB" id="A0A0K0DJZ9"/>
<dbReference type="Proteomes" id="UP000035642">
    <property type="component" value="Unassembled WGS sequence"/>
</dbReference>
<reference evidence="1" key="1">
    <citation type="submission" date="2012-09" db="EMBL/GenBank/DDBJ databases">
        <authorList>
            <person name="Martin A.A."/>
        </authorList>
    </citation>
    <scope>NUCLEOTIDE SEQUENCE</scope>
</reference>
<keyword evidence="1" id="KW-1185">Reference proteome</keyword>